<dbReference type="PANTHER" id="PTHR43133:SF8">
    <property type="entry name" value="RNA POLYMERASE SIGMA FACTOR HI_1459-RELATED"/>
    <property type="match status" value="1"/>
</dbReference>
<dbReference type="RefSeq" id="WP_022455025.1">
    <property type="nucleotide sequence ID" value="NZ_JAKZMM010000005.1"/>
</dbReference>
<reference evidence="8 9" key="1">
    <citation type="submission" date="2022-03" db="EMBL/GenBank/DDBJ databases">
        <title>Parabacteroides sp. nov. isolated from swine feces.</title>
        <authorList>
            <person name="Bak J.E."/>
        </authorList>
    </citation>
    <scope>NUCLEOTIDE SEQUENCE [LARGE SCALE GENOMIC DNA]</scope>
    <source>
        <strain evidence="8 9">AGMB00274</strain>
    </source>
</reference>
<evidence type="ECO:0000256" key="3">
    <source>
        <dbReference type="ARBA" id="ARBA00023082"/>
    </source>
</evidence>
<evidence type="ECO:0000313" key="9">
    <source>
        <dbReference type="Proteomes" id="UP001165444"/>
    </source>
</evidence>
<keyword evidence="2" id="KW-0805">Transcription regulation</keyword>
<dbReference type="InterPro" id="IPR036388">
    <property type="entry name" value="WH-like_DNA-bd_sf"/>
</dbReference>
<evidence type="ECO:0000256" key="5">
    <source>
        <dbReference type="ARBA" id="ARBA00023163"/>
    </source>
</evidence>
<dbReference type="Gene3D" id="1.10.10.10">
    <property type="entry name" value="Winged helix-like DNA-binding domain superfamily/Winged helix DNA-binding domain"/>
    <property type="match status" value="1"/>
</dbReference>
<keyword evidence="4" id="KW-0238">DNA-binding</keyword>
<dbReference type="EMBL" id="JAKZMM010000005">
    <property type="protein sequence ID" value="MCJ2379600.1"/>
    <property type="molecule type" value="Genomic_DNA"/>
</dbReference>
<dbReference type="Gene3D" id="1.10.1740.10">
    <property type="match status" value="1"/>
</dbReference>
<dbReference type="PANTHER" id="PTHR43133">
    <property type="entry name" value="RNA POLYMERASE ECF-TYPE SIGMA FACTO"/>
    <property type="match status" value="1"/>
</dbReference>
<sequence length="174" mass="20584">MLNSKNKDTLVVTFSHLQERFRRFALRILPNEEDAEDALQEAFCKLWPHHDSIHSPKEAEALMMTTVRNVCIDSWRKQQRYPTVALDPDRDGGTTESIDQRLEIDETYETIEQIIQSKLSPIQQEILRRKEFEGDDYDRIASDLHMQPTAVRVQLSRARKIIRELYRKMEEKGR</sequence>
<feature type="domain" description="RNA polymerase sigma-70 region 2" evidence="6">
    <location>
        <begin position="14"/>
        <end position="80"/>
    </location>
</feature>
<evidence type="ECO:0000256" key="1">
    <source>
        <dbReference type="ARBA" id="ARBA00010641"/>
    </source>
</evidence>
<dbReference type="InterPro" id="IPR013325">
    <property type="entry name" value="RNA_pol_sigma_r2"/>
</dbReference>
<organism evidence="8 9">
    <name type="scientific">Parabacteroides faecalis</name>
    <dbReference type="NCBI Taxonomy" id="2924040"/>
    <lineage>
        <taxon>Bacteria</taxon>
        <taxon>Pseudomonadati</taxon>
        <taxon>Bacteroidota</taxon>
        <taxon>Bacteroidia</taxon>
        <taxon>Bacteroidales</taxon>
        <taxon>Tannerellaceae</taxon>
        <taxon>Parabacteroides</taxon>
    </lineage>
</organism>
<dbReference type="SUPFAM" id="SSF88659">
    <property type="entry name" value="Sigma3 and sigma4 domains of RNA polymerase sigma factors"/>
    <property type="match status" value="1"/>
</dbReference>
<evidence type="ECO:0000256" key="2">
    <source>
        <dbReference type="ARBA" id="ARBA00023015"/>
    </source>
</evidence>
<dbReference type="InterPro" id="IPR013324">
    <property type="entry name" value="RNA_pol_sigma_r3/r4-like"/>
</dbReference>
<proteinExistence type="inferred from homology"/>
<gene>
    <name evidence="8" type="ORF">MUN53_03095</name>
</gene>
<dbReference type="InterPro" id="IPR007627">
    <property type="entry name" value="RNA_pol_sigma70_r2"/>
</dbReference>
<feature type="domain" description="RNA polymerase sigma factor 70 region 4 type 2" evidence="7">
    <location>
        <begin position="117"/>
        <end position="160"/>
    </location>
</feature>
<keyword evidence="5" id="KW-0804">Transcription</keyword>
<dbReference type="SUPFAM" id="SSF88946">
    <property type="entry name" value="Sigma2 domain of RNA polymerase sigma factors"/>
    <property type="match status" value="1"/>
</dbReference>
<keyword evidence="9" id="KW-1185">Reference proteome</keyword>
<evidence type="ECO:0000313" key="8">
    <source>
        <dbReference type="EMBL" id="MCJ2379600.1"/>
    </source>
</evidence>
<name>A0ABT0BY65_9BACT</name>
<keyword evidence="3" id="KW-0731">Sigma factor</keyword>
<dbReference type="Pfam" id="PF04542">
    <property type="entry name" value="Sigma70_r2"/>
    <property type="match status" value="1"/>
</dbReference>
<evidence type="ECO:0000256" key="4">
    <source>
        <dbReference type="ARBA" id="ARBA00023125"/>
    </source>
</evidence>
<dbReference type="NCBIfam" id="TIGR02937">
    <property type="entry name" value="sigma70-ECF"/>
    <property type="match status" value="1"/>
</dbReference>
<comment type="similarity">
    <text evidence="1">Belongs to the sigma-70 factor family. ECF subfamily.</text>
</comment>
<dbReference type="Pfam" id="PF08281">
    <property type="entry name" value="Sigma70_r4_2"/>
    <property type="match status" value="1"/>
</dbReference>
<accession>A0ABT0BY65</accession>
<comment type="caution">
    <text evidence="8">The sequence shown here is derived from an EMBL/GenBank/DDBJ whole genome shotgun (WGS) entry which is preliminary data.</text>
</comment>
<dbReference type="InterPro" id="IPR014284">
    <property type="entry name" value="RNA_pol_sigma-70_dom"/>
</dbReference>
<protein>
    <submittedName>
        <fullName evidence="8">Sigma-70 family RNA polymerase sigma factor</fullName>
    </submittedName>
</protein>
<dbReference type="InterPro" id="IPR013249">
    <property type="entry name" value="RNA_pol_sigma70_r4_t2"/>
</dbReference>
<evidence type="ECO:0000259" key="6">
    <source>
        <dbReference type="Pfam" id="PF04542"/>
    </source>
</evidence>
<dbReference type="InterPro" id="IPR039425">
    <property type="entry name" value="RNA_pol_sigma-70-like"/>
</dbReference>
<dbReference type="Proteomes" id="UP001165444">
    <property type="component" value="Unassembled WGS sequence"/>
</dbReference>
<evidence type="ECO:0000259" key="7">
    <source>
        <dbReference type="Pfam" id="PF08281"/>
    </source>
</evidence>